<evidence type="ECO:0000259" key="7">
    <source>
        <dbReference type="Pfam" id="PF02770"/>
    </source>
</evidence>
<evidence type="ECO:0000313" key="9">
    <source>
        <dbReference type="EMBL" id="CUS53734.1"/>
    </source>
</evidence>
<dbReference type="InterPro" id="IPR009075">
    <property type="entry name" value="AcylCo_DH/oxidase_C"/>
</dbReference>
<protein>
    <submittedName>
        <fullName evidence="9">Butyryl-CoA dehydrogenase</fullName>
        <ecNumber evidence="9">1.3.8.1</ecNumber>
    </submittedName>
</protein>
<dbReference type="FunFam" id="2.40.110.10:FF:000002">
    <property type="entry name" value="Acyl-CoA dehydrogenase fadE12"/>
    <property type="match status" value="1"/>
</dbReference>
<dbReference type="GO" id="GO:0050660">
    <property type="term" value="F:flavin adenine dinucleotide binding"/>
    <property type="evidence" value="ECO:0007669"/>
    <property type="project" value="InterPro"/>
</dbReference>
<organism evidence="9">
    <name type="scientific">hydrothermal vent metagenome</name>
    <dbReference type="NCBI Taxonomy" id="652676"/>
    <lineage>
        <taxon>unclassified sequences</taxon>
        <taxon>metagenomes</taxon>
        <taxon>ecological metagenomes</taxon>
    </lineage>
</organism>
<dbReference type="Pfam" id="PF02770">
    <property type="entry name" value="Acyl-CoA_dh_M"/>
    <property type="match status" value="1"/>
</dbReference>
<keyword evidence="5 9" id="KW-0560">Oxidoreductase</keyword>
<dbReference type="InterPro" id="IPR037069">
    <property type="entry name" value="AcylCoA_DH/ox_N_sf"/>
</dbReference>
<dbReference type="InterPro" id="IPR009100">
    <property type="entry name" value="AcylCoA_DH/oxidase_NM_dom_sf"/>
</dbReference>
<comment type="cofactor">
    <cofactor evidence="1">
        <name>FAD</name>
        <dbReference type="ChEBI" id="CHEBI:57692"/>
    </cofactor>
</comment>
<accession>A0A170PRT3</accession>
<keyword evidence="3" id="KW-0285">Flavoprotein</keyword>
<proteinExistence type="inferred from homology"/>
<dbReference type="InterPro" id="IPR013786">
    <property type="entry name" value="AcylCoA_DH/ox_N"/>
</dbReference>
<feature type="domain" description="Acyl-CoA oxidase/dehydrogenase middle" evidence="7">
    <location>
        <begin position="126"/>
        <end position="222"/>
    </location>
</feature>
<dbReference type="InterPro" id="IPR036250">
    <property type="entry name" value="AcylCo_DH-like_C"/>
</dbReference>
<feature type="domain" description="Acyl-CoA dehydrogenase/oxidase C-terminal" evidence="6">
    <location>
        <begin position="235"/>
        <end position="383"/>
    </location>
</feature>
<dbReference type="PANTHER" id="PTHR43884:SF12">
    <property type="entry name" value="ISOVALERYL-COA DEHYDROGENASE, MITOCHONDRIAL-RELATED"/>
    <property type="match status" value="1"/>
</dbReference>
<dbReference type="SUPFAM" id="SSF47203">
    <property type="entry name" value="Acyl-CoA dehydrogenase C-terminal domain-like"/>
    <property type="match status" value="1"/>
</dbReference>
<dbReference type="Gene3D" id="1.10.540.10">
    <property type="entry name" value="Acyl-CoA dehydrogenase/oxidase, N-terminal domain"/>
    <property type="match status" value="1"/>
</dbReference>
<dbReference type="Pfam" id="PF00441">
    <property type="entry name" value="Acyl-CoA_dh_1"/>
    <property type="match status" value="1"/>
</dbReference>
<dbReference type="AlphaFoldDB" id="A0A170PRT3"/>
<evidence type="ECO:0000256" key="1">
    <source>
        <dbReference type="ARBA" id="ARBA00001974"/>
    </source>
</evidence>
<dbReference type="GO" id="GO:0016937">
    <property type="term" value="F:short-chain fatty acyl-CoA dehydrogenase activity"/>
    <property type="evidence" value="ECO:0007669"/>
    <property type="project" value="UniProtKB-EC"/>
</dbReference>
<evidence type="ECO:0000256" key="3">
    <source>
        <dbReference type="ARBA" id="ARBA00022630"/>
    </source>
</evidence>
<dbReference type="PANTHER" id="PTHR43884">
    <property type="entry name" value="ACYL-COA DEHYDROGENASE"/>
    <property type="match status" value="1"/>
</dbReference>
<dbReference type="EMBL" id="CZRL01000098">
    <property type="protein sequence ID" value="CUS53734.1"/>
    <property type="molecule type" value="Genomic_DNA"/>
</dbReference>
<evidence type="ECO:0000259" key="6">
    <source>
        <dbReference type="Pfam" id="PF00441"/>
    </source>
</evidence>
<dbReference type="EC" id="1.3.8.1" evidence="9"/>
<evidence type="ECO:0000259" key="8">
    <source>
        <dbReference type="Pfam" id="PF02771"/>
    </source>
</evidence>
<dbReference type="InterPro" id="IPR006089">
    <property type="entry name" value="Acyl-CoA_DH_CS"/>
</dbReference>
<dbReference type="Gene3D" id="2.40.110.10">
    <property type="entry name" value="Butyryl-CoA Dehydrogenase, subunit A, domain 2"/>
    <property type="match status" value="1"/>
</dbReference>
<evidence type="ECO:0000256" key="4">
    <source>
        <dbReference type="ARBA" id="ARBA00022827"/>
    </source>
</evidence>
<feature type="domain" description="Acyl-CoA dehydrogenase/oxidase N-terminal" evidence="8">
    <location>
        <begin position="12"/>
        <end position="122"/>
    </location>
</feature>
<dbReference type="Gene3D" id="1.20.140.10">
    <property type="entry name" value="Butyryl-CoA Dehydrogenase, subunit A, domain 3"/>
    <property type="match status" value="1"/>
</dbReference>
<reference evidence="9" key="1">
    <citation type="submission" date="2015-10" db="EMBL/GenBank/DDBJ databases">
        <authorList>
            <person name="Gilbert D.G."/>
        </authorList>
    </citation>
    <scope>NUCLEOTIDE SEQUENCE</scope>
</reference>
<gene>
    <name evidence="9" type="ORF">MGWOODY_XGa2848</name>
</gene>
<dbReference type="PROSITE" id="PS00073">
    <property type="entry name" value="ACYL_COA_DH_2"/>
    <property type="match status" value="1"/>
</dbReference>
<sequence>MHSDTQTPTWMTEEHQLYAESVRRFLASEYIPHVPRWNEQGYVDPDFWRLAGDAGILGAAISEEYGGAGAGITFDAVTTYEQALAGDFSWGFVIHTIVVQYVLAYGTTEQKQRWLPQLVSGERISALAMTEPGQGSDLQSVETHAVLEDGVFRVNGSKTFITNGQTSNLICLVVKTQRDAGARGVSLLMIETDQVDGFRRGQNLDKIGLKGQDTSELFFDDMLVPEGNILGLEPGQGFYQLMNQLPWERLAIGIGALGHMDFALAQTLAYVKERKAFGKSIFEFQNTRFKLAEQKTKLEVTRAFIHRCIELQRDGVLDATTASMAKWWSSQMQCEVIDECLQLFGGYGYMLEYPIARAYTDARVQKIYGGTNEIMKELIARSL</sequence>
<evidence type="ECO:0000256" key="2">
    <source>
        <dbReference type="ARBA" id="ARBA00009347"/>
    </source>
</evidence>
<dbReference type="Pfam" id="PF02771">
    <property type="entry name" value="Acyl-CoA_dh_N"/>
    <property type="match status" value="1"/>
</dbReference>
<evidence type="ECO:0000256" key="5">
    <source>
        <dbReference type="ARBA" id="ARBA00023002"/>
    </source>
</evidence>
<comment type="similarity">
    <text evidence="2">Belongs to the acyl-CoA dehydrogenase family.</text>
</comment>
<dbReference type="InterPro" id="IPR006091">
    <property type="entry name" value="Acyl-CoA_Oxase/DH_mid-dom"/>
</dbReference>
<dbReference type="SUPFAM" id="SSF56645">
    <property type="entry name" value="Acyl-CoA dehydrogenase NM domain-like"/>
    <property type="match status" value="1"/>
</dbReference>
<keyword evidence="4" id="KW-0274">FAD</keyword>
<dbReference type="InterPro" id="IPR046373">
    <property type="entry name" value="Acyl-CoA_Oxase/DH_mid-dom_sf"/>
</dbReference>
<dbReference type="FunFam" id="1.20.140.10:FF:000001">
    <property type="entry name" value="Acyl-CoA dehydrogenase"/>
    <property type="match status" value="1"/>
</dbReference>
<name>A0A170PRT3_9ZZZZ</name>